<proteinExistence type="predicted"/>
<keyword evidence="2" id="KW-1185">Reference proteome</keyword>
<name>A0A3S9U8V2_9CAUD</name>
<reference evidence="1 2" key="1">
    <citation type="submission" date="2018-12" db="EMBL/GenBank/DDBJ databases">
        <authorList>
            <person name="Lieu J.K."/>
            <person name="Tian C.Z."/>
            <person name="Hsaio W.J."/>
            <person name="Shaffer C.D."/>
            <person name="Weston-Hafer K.A."/>
            <person name="Russell D.A."/>
            <person name="Pope W.H."/>
            <person name="Jacobs-Sera D."/>
            <person name="Hendrix R.W."/>
            <person name="Hatfull G.F."/>
        </authorList>
    </citation>
    <scope>NUCLEOTIDE SEQUENCE [LARGE SCALE GENOMIC DNA]</scope>
</reference>
<dbReference type="GeneID" id="55009885"/>
<dbReference type="Proteomes" id="UP000287372">
    <property type="component" value="Segment"/>
</dbReference>
<dbReference type="RefSeq" id="YP_009818542.1">
    <property type="nucleotide sequence ID" value="NC_048139.1"/>
</dbReference>
<evidence type="ECO:0000313" key="1">
    <source>
        <dbReference type="EMBL" id="AZS06746.1"/>
    </source>
</evidence>
<dbReference type="KEGG" id="vg:55009885"/>
<evidence type="ECO:0000313" key="2">
    <source>
        <dbReference type="Proteomes" id="UP000287372"/>
    </source>
</evidence>
<gene>
    <name evidence="1" type="primary">107</name>
    <name evidence="1" type="ORF">SEA_HIYAA_107</name>
</gene>
<protein>
    <submittedName>
        <fullName evidence="1">Uncharacterized protein</fullName>
    </submittedName>
</protein>
<sequence>MRVWILEATPDYEQGTRHGVYASALAAWDDLFTLVDAQVFPLWKFDMYVGGDEEEQGDTRAILVRLTYNSNDQVTLRGEYVKGSAAGGGVAPTLGDWRDLQQVAGLLRQHAVQVVGFRPEGEHPNHLATGSWSFAKPDLPF</sequence>
<organism evidence="1 2">
    <name type="scientific">Streptomyces phage Hiyaa</name>
    <dbReference type="NCBI Taxonomy" id="2499072"/>
    <lineage>
        <taxon>Viruses</taxon>
        <taxon>Duplodnaviria</taxon>
        <taxon>Heunggongvirae</taxon>
        <taxon>Uroviricota</taxon>
        <taxon>Caudoviricetes</taxon>
        <taxon>Hiyaavirus</taxon>
        <taxon>Hiyaavirus hiyaa</taxon>
    </lineage>
</organism>
<accession>A0A3S9U8V2</accession>
<dbReference type="EMBL" id="MK279841">
    <property type="protein sequence ID" value="AZS06746.1"/>
    <property type="molecule type" value="Genomic_DNA"/>
</dbReference>